<accession>A0A2R8CK48</accession>
<reference evidence="2" key="1">
    <citation type="submission" date="2018-03" db="EMBL/GenBank/DDBJ databases">
        <authorList>
            <person name="Navarro De La Torre S."/>
        </authorList>
    </citation>
    <scope>NUCLEOTIDE SEQUENCE [LARGE SCALE GENOMIC DNA]</scope>
    <source>
        <strain evidence="2">EAod3</strain>
    </source>
</reference>
<dbReference type="OrthoDB" id="3078257at2"/>
<name>A0A2R8CK48_9GAMM</name>
<protein>
    <submittedName>
        <fullName evidence="1">Uncharacterized protein</fullName>
    </submittedName>
</protein>
<dbReference type="AlphaFoldDB" id="A0A2R8CK48"/>
<sequence>MMAKIDRLLHADWSLSPSKRWYAEARRMDGLWQIHDPVRIDNIHAWRDEVLLSPSWATTLAGFDFPIGVPGQWARQVEVTDFRSWLDALESSRWRDFFDTAGACDDISLTRPFYPRHARKGVRQSDLTQALNVESFDALRRECEREMPGRKPCPLFWTLGANQVGKAAQTGWQDVIRPAVAQGAALWPFDGDLTTLGQTRHCILCETWPTLAARLVGAELSARQSKRRQADRLEACRRLLNSQLPVQWQAQAKASLLSGFGERADGEDAFDAVLGILMMVAVVEGQLPVSSPLSSEARHIEGWILGL</sequence>
<organism evidence="1 2">
    <name type="scientific">Kushneria phyllosphaerae</name>
    <dbReference type="NCBI Taxonomy" id="2100822"/>
    <lineage>
        <taxon>Bacteria</taxon>
        <taxon>Pseudomonadati</taxon>
        <taxon>Pseudomonadota</taxon>
        <taxon>Gammaproteobacteria</taxon>
        <taxon>Oceanospirillales</taxon>
        <taxon>Halomonadaceae</taxon>
        <taxon>Kushneria</taxon>
    </lineage>
</organism>
<dbReference type="EMBL" id="ONZI01000002">
    <property type="protein sequence ID" value="SPJ33233.1"/>
    <property type="molecule type" value="Genomic_DNA"/>
</dbReference>
<evidence type="ECO:0000313" key="1">
    <source>
        <dbReference type="EMBL" id="SPJ33233.1"/>
    </source>
</evidence>
<proteinExistence type="predicted"/>
<dbReference type="Proteomes" id="UP000244934">
    <property type="component" value="Unassembled WGS sequence"/>
</dbReference>
<gene>
    <name evidence="1" type="ORF">KSP9073_01237</name>
</gene>
<evidence type="ECO:0000313" key="2">
    <source>
        <dbReference type="Proteomes" id="UP000244934"/>
    </source>
</evidence>
<dbReference type="RefSeq" id="WP_108842098.1">
    <property type="nucleotide sequence ID" value="NZ_ONZI01000002.1"/>
</dbReference>
<keyword evidence="2" id="KW-1185">Reference proteome</keyword>